<reference evidence="2 3" key="1">
    <citation type="submission" date="2023-08" db="EMBL/GenBank/DDBJ databases">
        <title>Black Yeasts Isolated from many extreme environments.</title>
        <authorList>
            <person name="Coleine C."/>
            <person name="Stajich J.E."/>
            <person name="Selbmann L."/>
        </authorList>
    </citation>
    <scope>NUCLEOTIDE SEQUENCE [LARGE SCALE GENOMIC DNA]</scope>
    <source>
        <strain evidence="2 3">CCFEE 536</strain>
    </source>
</reference>
<protein>
    <submittedName>
        <fullName evidence="2">Uncharacterized protein</fullName>
    </submittedName>
</protein>
<feature type="non-terminal residue" evidence="2">
    <location>
        <position position="247"/>
    </location>
</feature>
<accession>A0ABR0M5Y6</accession>
<dbReference type="Proteomes" id="UP001357485">
    <property type="component" value="Unassembled WGS sequence"/>
</dbReference>
<gene>
    <name evidence="2" type="ORF">LTR16_005083</name>
</gene>
<feature type="region of interest" description="Disordered" evidence="1">
    <location>
        <begin position="1"/>
        <end position="36"/>
    </location>
</feature>
<name>A0ABR0M5Y6_9PEZI</name>
<feature type="region of interest" description="Disordered" evidence="1">
    <location>
        <begin position="94"/>
        <end position="116"/>
    </location>
</feature>
<feature type="compositionally biased region" description="Polar residues" evidence="1">
    <location>
        <begin position="9"/>
        <end position="26"/>
    </location>
</feature>
<evidence type="ECO:0000313" key="2">
    <source>
        <dbReference type="EMBL" id="KAK5284663.1"/>
    </source>
</evidence>
<sequence length="247" mass="26116">MPLTERDPNTNGRASRASNLSATSKPGISRTDAAKPDMLSAAPSVLSMLKTSTETVDIASHTVPYSLNSGHQHGPVESNALPETSRTLRTITPNTDAATQSSDPPSSAPPTPKDGIQDNIAVSIAASEAPALYYDYSEQYEKFVHNTPEPPQTSMGFVQRIKTILEERTATEDTATRSQPHVASDVANVADASGVPHGVQPALSEIVELPASPVVKRITRALITAVTSPSSEKNESSTNDIMTTAIE</sequence>
<feature type="compositionally biased region" description="Low complexity" evidence="1">
    <location>
        <begin position="96"/>
        <end position="105"/>
    </location>
</feature>
<evidence type="ECO:0000313" key="3">
    <source>
        <dbReference type="Proteomes" id="UP001357485"/>
    </source>
</evidence>
<proteinExistence type="predicted"/>
<dbReference type="EMBL" id="JAVRRA010000769">
    <property type="protein sequence ID" value="KAK5284663.1"/>
    <property type="molecule type" value="Genomic_DNA"/>
</dbReference>
<keyword evidence="3" id="KW-1185">Reference proteome</keyword>
<feature type="region of interest" description="Disordered" evidence="1">
    <location>
        <begin position="227"/>
        <end position="247"/>
    </location>
</feature>
<organism evidence="2 3">
    <name type="scientific">Cryomyces antarcticus</name>
    <dbReference type="NCBI Taxonomy" id="329879"/>
    <lineage>
        <taxon>Eukaryota</taxon>
        <taxon>Fungi</taxon>
        <taxon>Dikarya</taxon>
        <taxon>Ascomycota</taxon>
        <taxon>Pezizomycotina</taxon>
        <taxon>Dothideomycetes</taxon>
        <taxon>Dothideomycetes incertae sedis</taxon>
        <taxon>Cryomyces</taxon>
    </lineage>
</organism>
<evidence type="ECO:0000256" key="1">
    <source>
        <dbReference type="SAM" id="MobiDB-lite"/>
    </source>
</evidence>
<comment type="caution">
    <text evidence="2">The sequence shown here is derived from an EMBL/GenBank/DDBJ whole genome shotgun (WGS) entry which is preliminary data.</text>
</comment>